<protein>
    <submittedName>
        <fullName evidence="1">Uncharacterized protein</fullName>
    </submittedName>
</protein>
<dbReference type="EMBL" id="CM047580">
    <property type="protein sequence ID" value="KAI9921300.1"/>
    <property type="molecule type" value="Genomic_DNA"/>
</dbReference>
<dbReference type="Proteomes" id="UP001163321">
    <property type="component" value="Chromosome 1"/>
</dbReference>
<comment type="caution">
    <text evidence="1">The sequence shown here is derived from an EMBL/GenBank/DDBJ whole genome shotgun (WGS) entry which is preliminary data.</text>
</comment>
<name>A0ACC0WRJ6_9STRA</name>
<gene>
    <name evidence="1" type="ORF">PsorP6_002163</name>
</gene>
<sequence>MMMGGPQKNASQSGMVNAARKRAAQTAQQQAQQRAVACRMPGGSNDPQTEWQSENDLPLRRKKIGEMYVPSKVLLNA</sequence>
<organism evidence="1 2">
    <name type="scientific">Peronosclerospora sorghi</name>
    <dbReference type="NCBI Taxonomy" id="230839"/>
    <lineage>
        <taxon>Eukaryota</taxon>
        <taxon>Sar</taxon>
        <taxon>Stramenopiles</taxon>
        <taxon>Oomycota</taxon>
        <taxon>Peronosporomycetes</taxon>
        <taxon>Peronosporales</taxon>
        <taxon>Peronosporaceae</taxon>
        <taxon>Peronosclerospora</taxon>
    </lineage>
</organism>
<proteinExistence type="predicted"/>
<keyword evidence="2" id="KW-1185">Reference proteome</keyword>
<accession>A0ACC0WRJ6</accession>
<evidence type="ECO:0000313" key="2">
    <source>
        <dbReference type="Proteomes" id="UP001163321"/>
    </source>
</evidence>
<evidence type="ECO:0000313" key="1">
    <source>
        <dbReference type="EMBL" id="KAI9921300.1"/>
    </source>
</evidence>
<reference evidence="1 2" key="1">
    <citation type="journal article" date="2022" name="bioRxiv">
        <title>The genome of the oomycete Peronosclerospora sorghi, a cosmopolitan pathogen of maize and sorghum, is inflated with dispersed pseudogenes.</title>
        <authorList>
            <person name="Fletcher K."/>
            <person name="Martin F."/>
            <person name="Isakeit T."/>
            <person name="Cavanaugh K."/>
            <person name="Magill C."/>
            <person name="Michelmore R."/>
        </authorList>
    </citation>
    <scope>NUCLEOTIDE SEQUENCE [LARGE SCALE GENOMIC DNA]</scope>
    <source>
        <strain evidence="1">P6</strain>
    </source>
</reference>